<dbReference type="Pfam" id="PF13637">
    <property type="entry name" value="Ank_4"/>
    <property type="match status" value="1"/>
</dbReference>
<dbReference type="EMBL" id="CDMY01000104">
    <property type="protein sequence ID" value="CEL92729.1"/>
    <property type="molecule type" value="Genomic_DNA"/>
</dbReference>
<sequence>MASTSTVVFAATAPPLLPQGWVRLDAVETQFDEGTSDVTRRLAMGIIHRTLTSAAEVTQLIQQGANPNARPLLTTADRQREPSSLGYPLLALSIDDMTDFTLGAIEALRPAGFVGGCPVAMPRWPSTDLQDAVMNALIDGGADMNAADLSRIEHRPFQIAVAAGNQAALGLLMARNVQLRGFMVMQLPHVPIVRLFRPTPALESQLLCIYRRLIQDDSTLADEGNGWGSGDHVMRYVAMRGGEYSQAFLDSYLDLLVDNGASIMAADGDGQTAFHWAAFAGAHRVIHWMSRHVSAGEINRRTNQGADGYTALDEAASQLDWFTEWVRRADFVSEEEEENIRRRIPVQKTCILVLLRGGAAPSIAHLPTATEADRRCRQMVLTEYATVLNELRDVVMEAINTALAPQRDYSMLLTRLLTLVTHHDGHPAHPSPSTLSFGPQEGEAIAWHVGSFLYQPSTAMATIDEYLIGDSVLRQHVRAAVAHFVRQAATRTASNREVVGGTRQEGGQTVRVPSLQCFAIASGNGGRAVRMVGVREVVHRARLDEAEQHGVAGVIKGFNEHLGDADCQFQWRQLGYMTRGVFMSLGFT</sequence>
<organism evidence="1 2">
    <name type="scientific">Vitrella brassicaformis (strain CCMP3155)</name>
    <dbReference type="NCBI Taxonomy" id="1169540"/>
    <lineage>
        <taxon>Eukaryota</taxon>
        <taxon>Sar</taxon>
        <taxon>Alveolata</taxon>
        <taxon>Colpodellida</taxon>
        <taxon>Vitrellaceae</taxon>
        <taxon>Vitrella</taxon>
    </lineage>
</organism>
<dbReference type="VEuPathDB" id="CryptoDB:Vbra_1939"/>
<reference evidence="1 2" key="1">
    <citation type="submission" date="2014-11" db="EMBL/GenBank/DDBJ databases">
        <authorList>
            <person name="Zhu J."/>
            <person name="Qi W."/>
            <person name="Song R."/>
        </authorList>
    </citation>
    <scope>NUCLEOTIDE SEQUENCE [LARGE SCALE GENOMIC DNA]</scope>
</reference>
<name>A0A0G4EB54_VITBC</name>
<dbReference type="InterPro" id="IPR036770">
    <property type="entry name" value="Ankyrin_rpt-contain_sf"/>
</dbReference>
<evidence type="ECO:0000313" key="1">
    <source>
        <dbReference type="EMBL" id="CEL92729.1"/>
    </source>
</evidence>
<protein>
    <submittedName>
        <fullName evidence="1">Uncharacterized protein</fullName>
    </submittedName>
</protein>
<dbReference type="SUPFAM" id="SSF48403">
    <property type="entry name" value="Ankyrin repeat"/>
    <property type="match status" value="1"/>
</dbReference>
<accession>A0A0G4EB54</accession>
<dbReference type="Proteomes" id="UP000041254">
    <property type="component" value="Unassembled WGS sequence"/>
</dbReference>
<dbReference type="InterPro" id="IPR002110">
    <property type="entry name" value="Ankyrin_rpt"/>
</dbReference>
<proteinExistence type="predicted"/>
<gene>
    <name evidence="1" type="ORF">Vbra_1939</name>
</gene>
<keyword evidence="2" id="KW-1185">Reference proteome</keyword>
<dbReference type="InParanoid" id="A0A0G4EB54"/>
<dbReference type="PhylomeDB" id="A0A0G4EB54"/>
<dbReference type="Gene3D" id="1.25.40.20">
    <property type="entry name" value="Ankyrin repeat-containing domain"/>
    <property type="match status" value="1"/>
</dbReference>
<dbReference type="AlphaFoldDB" id="A0A0G4EB54"/>
<evidence type="ECO:0000313" key="2">
    <source>
        <dbReference type="Proteomes" id="UP000041254"/>
    </source>
</evidence>